<dbReference type="InterPro" id="IPR038322">
    <property type="entry name" value="Pex19_C_sf"/>
</dbReference>
<dbReference type="Proteomes" id="UP001437256">
    <property type="component" value="Unassembled WGS sequence"/>
</dbReference>
<feature type="compositionally biased region" description="Polar residues" evidence="1">
    <location>
        <begin position="37"/>
        <end position="55"/>
    </location>
</feature>
<dbReference type="InterPro" id="IPR006708">
    <property type="entry name" value="Pex19"/>
</dbReference>
<feature type="region of interest" description="Disordered" evidence="1">
    <location>
        <begin position="113"/>
        <end position="138"/>
    </location>
</feature>
<proteinExistence type="predicted"/>
<evidence type="ECO:0000313" key="3">
    <source>
        <dbReference type="Proteomes" id="UP001437256"/>
    </source>
</evidence>
<dbReference type="Gene3D" id="1.20.120.900">
    <property type="entry name" value="Pex19, mPTS binding domain"/>
    <property type="match status" value="1"/>
</dbReference>
<protein>
    <submittedName>
        <fullName evidence="2">Peroxisome chaperone and import receptor</fullName>
    </submittedName>
</protein>
<evidence type="ECO:0000256" key="1">
    <source>
        <dbReference type="SAM" id="MobiDB-lite"/>
    </source>
</evidence>
<dbReference type="EMBL" id="JBBXMP010000004">
    <property type="protein sequence ID" value="KAL0071106.1"/>
    <property type="molecule type" value="Genomic_DNA"/>
</dbReference>
<feature type="compositionally biased region" description="Acidic residues" evidence="1">
    <location>
        <begin position="18"/>
        <end position="30"/>
    </location>
</feature>
<dbReference type="Pfam" id="PF04614">
    <property type="entry name" value="Pex19"/>
    <property type="match status" value="1"/>
</dbReference>
<comment type="caution">
    <text evidence="2">The sequence shown here is derived from an EMBL/GenBank/DDBJ whole genome shotgun (WGS) entry which is preliminary data.</text>
</comment>
<feature type="compositionally biased region" description="Basic and acidic residues" evidence="1">
    <location>
        <begin position="186"/>
        <end position="196"/>
    </location>
</feature>
<evidence type="ECO:0000313" key="2">
    <source>
        <dbReference type="EMBL" id="KAL0071106.1"/>
    </source>
</evidence>
<keyword evidence="2" id="KW-0675">Receptor</keyword>
<dbReference type="PANTHER" id="PTHR12774:SF2">
    <property type="entry name" value="PEROXISOMAL BIOGENESIS FACTOR 19"/>
    <property type="match status" value="1"/>
</dbReference>
<keyword evidence="3" id="KW-1185">Reference proteome</keyword>
<organism evidence="2 3">
    <name type="scientific">Marasmius tenuissimus</name>
    <dbReference type="NCBI Taxonomy" id="585030"/>
    <lineage>
        <taxon>Eukaryota</taxon>
        <taxon>Fungi</taxon>
        <taxon>Dikarya</taxon>
        <taxon>Basidiomycota</taxon>
        <taxon>Agaricomycotina</taxon>
        <taxon>Agaricomycetes</taxon>
        <taxon>Agaricomycetidae</taxon>
        <taxon>Agaricales</taxon>
        <taxon>Marasmiineae</taxon>
        <taxon>Marasmiaceae</taxon>
        <taxon>Marasmius</taxon>
    </lineage>
</organism>
<feature type="region of interest" description="Disordered" evidence="1">
    <location>
        <begin position="314"/>
        <end position="345"/>
    </location>
</feature>
<feature type="region of interest" description="Disordered" evidence="1">
    <location>
        <begin position="151"/>
        <end position="211"/>
    </location>
</feature>
<name>A0ABR3AAW6_9AGAR</name>
<dbReference type="PANTHER" id="PTHR12774">
    <property type="entry name" value="PEROXISOMAL BIOGENESIS FACTOR 19"/>
    <property type="match status" value="1"/>
</dbReference>
<feature type="region of interest" description="Disordered" evidence="1">
    <location>
        <begin position="1"/>
        <end position="93"/>
    </location>
</feature>
<accession>A0ABR3AAW6</accession>
<gene>
    <name evidence="2" type="primary">PEX19</name>
    <name evidence="2" type="ORF">AAF712_001664</name>
</gene>
<reference evidence="2 3" key="1">
    <citation type="submission" date="2024-05" db="EMBL/GenBank/DDBJ databases">
        <title>A draft genome resource for the thread blight pathogen Marasmius tenuissimus strain MS-2.</title>
        <authorList>
            <person name="Yulfo-Soto G.E."/>
            <person name="Baruah I.K."/>
            <person name="Amoako-Attah I."/>
            <person name="Bukari Y."/>
            <person name="Meinhardt L.W."/>
            <person name="Bailey B.A."/>
            <person name="Cohen S.P."/>
        </authorList>
    </citation>
    <scope>NUCLEOTIDE SEQUENCE [LARGE SCALE GENOMIC DNA]</scope>
    <source>
        <strain evidence="2 3">MS-2</strain>
    </source>
</reference>
<feature type="compositionally biased region" description="Polar residues" evidence="1">
    <location>
        <begin position="171"/>
        <end position="185"/>
    </location>
</feature>
<sequence>MSEPAEKAKIPATAAVVDTDDDLDELDDVLSEFSAPSKPSQQHSSTSTTAPTSEKPTFGRKRTNTRVDQAPVSIPGSGVHSKSGLDATDEVDENLLSDEFAKELAKGMEELMKDYVAGTTESGDSDENDDEKQKTEKMLKAAWEAMLVEGMNDMVPGGPAGDVQPAPTAPEQGNSAGNDFQSRIKQTMDKLKESESNLKAGSSAAPDTLEGLLQSLQDLGLDNEDDSEFNGFLENVMGQLMTKEVLYPPLKELSENFPPYLAQPPEPLSPADKERYEAQLVAIKKILAVFEQPAYDDKDPETSKKIVDLMGELQSHGSPPEAVMGPLPPGLGLGEDGAPEGCVIG</sequence>